<dbReference type="InterPro" id="IPR058257">
    <property type="entry name" value="CorA-like_dom"/>
</dbReference>
<dbReference type="EMBL" id="JAPDRK010000023">
    <property type="protein sequence ID" value="KAJ9603080.1"/>
    <property type="molecule type" value="Genomic_DNA"/>
</dbReference>
<organism evidence="3 4">
    <name type="scientific">Cladophialophora chaetospira</name>
    <dbReference type="NCBI Taxonomy" id="386627"/>
    <lineage>
        <taxon>Eukaryota</taxon>
        <taxon>Fungi</taxon>
        <taxon>Dikarya</taxon>
        <taxon>Ascomycota</taxon>
        <taxon>Pezizomycotina</taxon>
        <taxon>Eurotiomycetes</taxon>
        <taxon>Chaetothyriomycetidae</taxon>
        <taxon>Chaetothyriales</taxon>
        <taxon>Herpotrichiellaceae</taxon>
        <taxon>Cladophialophora</taxon>
    </lineage>
</organism>
<proteinExistence type="predicted"/>
<reference evidence="3" key="1">
    <citation type="submission" date="2022-10" db="EMBL/GenBank/DDBJ databases">
        <title>Culturing micro-colonial fungi from biological soil crusts in the Mojave desert and describing Neophaeococcomyces mojavensis, and introducing the new genera and species Taxawa tesnikishii.</title>
        <authorList>
            <person name="Kurbessoian T."/>
            <person name="Stajich J.E."/>
        </authorList>
    </citation>
    <scope>NUCLEOTIDE SEQUENCE</scope>
    <source>
        <strain evidence="3">TK_41</strain>
    </source>
</reference>
<sequence length="578" mass="66307">MALAAFQASCHRSGEYPVNLVDSGSVYKSLLQDYQRRLLRKTNTLFRAEPDARVELFYYDEVQKSFDRKLSTSLPELQLHLSGSSNHSQKDRPCLFAFVGAPTARRALYISLAMSQWIFSVFQVLPAFLEFLFVFGEALYPVDSQFSGFREDCRLETTLQRQKITELNRSGQDYQICFNLKSFESKDGLQWPWSCRQTVLFHAFDAQNGQATWICIKANDIIRERLKEASDRISNRDPNAFSTLSKKFCNTLTIHLVIVEWCAESWRRYTSDVEEHLQNIKRRALVDKQLTPRRTWTQRYGSTRRTTGDSHTTVARVPPQQLQPLPVNVAANVPVQYQEPPNLPPEYDPKYRTAQPDEQQNAYKIEELQQAQNLDGYVSDAVLVLKSNISVLAQIEAFYRRLADSGDLDPAFRTSIQTSVQRFLQRVESVRHDLQMHLDRLDVISRQITEYKNLLYGILEYQSMQASKVFAQEARSSAKRMEDMTQKMQDMTLKTTLETVLMRIITVVTVFFLPATFVSTMMSTDMVNFKASDSGITSGSTSLGAVKLFLCISLTLMVGTFASGFGLYWWALRYGDVK</sequence>
<keyword evidence="1" id="KW-0812">Transmembrane</keyword>
<evidence type="ECO:0000313" key="4">
    <source>
        <dbReference type="Proteomes" id="UP001172673"/>
    </source>
</evidence>
<keyword evidence="1" id="KW-0472">Membrane</keyword>
<dbReference type="AlphaFoldDB" id="A0AA39CCE4"/>
<evidence type="ECO:0000313" key="3">
    <source>
        <dbReference type="EMBL" id="KAJ9603080.1"/>
    </source>
</evidence>
<feature type="transmembrane region" description="Helical" evidence="1">
    <location>
        <begin position="545"/>
        <end position="571"/>
    </location>
</feature>
<evidence type="ECO:0000256" key="1">
    <source>
        <dbReference type="SAM" id="Phobius"/>
    </source>
</evidence>
<keyword evidence="1" id="KW-1133">Transmembrane helix</keyword>
<accession>A0AA39CCE4</accession>
<evidence type="ECO:0000259" key="2">
    <source>
        <dbReference type="Pfam" id="PF26616"/>
    </source>
</evidence>
<dbReference type="Proteomes" id="UP001172673">
    <property type="component" value="Unassembled WGS sequence"/>
</dbReference>
<feature type="transmembrane region" description="Helical" evidence="1">
    <location>
        <begin position="500"/>
        <end position="524"/>
    </location>
</feature>
<keyword evidence="4" id="KW-1185">Reference proteome</keyword>
<comment type="caution">
    <text evidence="3">The sequence shown here is derived from an EMBL/GenBank/DDBJ whole genome shotgun (WGS) entry which is preliminary data.</text>
</comment>
<feature type="domain" description="CorA-like transporter" evidence="2">
    <location>
        <begin position="8"/>
        <end position="284"/>
    </location>
</feature>
<dbReference type="Pfam" id="PF26616">
    <property type="entry name" value="CorA-like"/>
    <property type="match status" value="1"/>
</dbReference>
<protein>
    <recommendedName>
        <fullName evidence="2">CorA-like transporter domain-containing protein</fullName>
    </recommendedName>
</protein>
<name>A0AA39CCE4_9EURO</name>
<gene>
    <name evidence="3" type="ORF">H2200_012375</name>
</gene>